<protein>
    <submittedName>
        <fullName evidence="2">Uncharacterized protein LOC112052202</fullName>
    </submittedName>
</protein>
<reference evidence="2" key="1">
    <citation type="submission" date="2025-08" db="UniProtKB">
        <authorList>
            <consortium name="RefSeq"/>
        </authorList>
    </citation>
    <scope>IDENTIFICATION</scope>
</reference>
<name>A0A6J1NGP5_BICAN</name>
<proteinExistence type="predicted"/>
<dbReference type="GeneID" id="112052202"/>
<gene>
    <name evidence="2" type="primary">LOC112052202</name>
</gene>
<dbReference type="RefSeq" id="XP_023946965.1">
    <property type="nucleotide sequence ID" value="XM_024091197.2"/>
</dbReference>
<keyword evidence="1" id="KW-1185">Reference proteome</keyword>
<sequence length="148" mass="17108">MPASRFNLYPMHDAKNNFEAMRPAPVCPDTKTMMMGHCQNIHISTNCYYGYHDAKGLEKVLADQDCEMVEVSHVDAKSTSPLCNTRKRSADHSTYPQTKRLREEVQIKKTLEPETIEKKKLEKCSEDTLEDLYWNLHGGNYFHLLQCP</sequence>
<dbReference type="KEGG" id="bany:112052202"/>
<evidence type="ECO:0000313" key="1">
    <source>
        <dbReference type="Proteomes" id="UP001652582"/>
    </source>
</evidence>
<dbReference type="OrthoDB" id="6727025at2759"/>
<accession>A0A6J1NGP5</accession>
<dbReference type="Proteomes" id="UP001652582">
    <property type="component" value="Chromosome 6"/>
</dbReference>
<organism evidence="1 2">
    <name type="scientific">Bicyclus anynana</name>
    <name type="common">Squinting bush brown butterfly</name>
    <dbReference type="NCBI Taxonomy" id="110368"/>
    <lineage>
        <taxon>Eukaryota</taxon>
        <taxon>Metazoa</taxon>
        <taxon>Ecdysozoa</taxon>
        <taxon>Arthropoda</taxon>
        <taxon>Hexapoda</taxon>
        <taxon>Insecta</taxon>
        <taxon>Pterygota</taxon>
        <taxon>Neoptera</taxon>
        <taxon>Endopterygota</taxon>
        <taxon>Lepidoptera</taxon>
        <taxon>Glossata</taxon>
        <taxon>Ditrysia</taxon>
        <taxon>Papilionoidea</taxon>
        <taxon>Nymphalidae</taxon>
        <taxon>Satyrinae</taxon>
        <taxon>Satyrini</taxon>
        <taxon>Mycalesina</taxon>
        <taxon>Bicyclus</taxon>
    </lineage>
</organism>
<dbReference type="AlphaFoldDB" id="A0A6J1NGP5"/>
<evidence type="ECO:0000313" key="2">
    <source>
        <dbReference type="RefSeq" id="XP_023946965.1"/>
    </source>
</evidence>